<proteinExistence type="predicted"/>
<accession>A0A507EDM2</accession>
<gene>
    <name evidence="2" type="ORF">PhCBS80983_g01154</name>
</gene>
<feature type="region of interest" description="Disordered" evidence="1">
    <location>
        <begin position="173"/>
        <end position="212"/>
    </location>
</feature>
<keyword evidence="3" id="KW-1185">Reference proteome</keyword>
<reference evidence="2 3" key="1">
    <citation type="journal article" date="2019" name="Sci. Rep.">
        <title>Comparative genomics of chytrid fungi reveal insights into the obligate biotrophic and pathogenic lifestyle of Synchytrium endobioticum.</title>
        <authorList>
            <person name="van de Vossenberg B.T.L.H."/>
            <person name="Warris S."/>
            <person name="Nguyen H.D.T."/>
            <person name="van Gent-Pelzer M.P.E."/>
            <person name="Joly D.L."/>
            <person name="van de Geest H.C."/>
            <person name="Bonants P.J.M."/>
            <person name="Smith D.S."/>
            <person name="Levesque C.A."/>
            <person name="van der Lee T.A.J."/>
        </authorList>
    </citation>
    <scope>NUCLEOTIDE SEQUENCE [LARGE SCALE GENOMIC DNA]</scope>
    <source>
        <strain evidence="2 3">CBS 809.83</strain>
    </source>
</reference>
<name>A0A507EDM2_9FUNG</name>
<dbReference type="Proteomes" id="UP000318582">
    <property type="component" value="Unassembled WGS sequence"/>
</dbReference>
<comment type="caution">
    <text evidence="2">The sequence shown here is derived from an EMBL/GenBank/DDBJ whole genome shotgun (WGS) entry which is preliminary data.</text>
</comment>
<organism evidence="2 3">
    <name type="scientific">Powellomyces hirtus</name>
    <dbReference type="NCBI Taxonomy" id="109895"/>
    <lineage>
        <taxon>Eukaryota</taxon>
        <taxon>Fungi</taxon>
        <taxon>Fungi incertae sedis</taxon>
        <taxon>Chytridiomycota</taxon>
        <taxon>Chytridiomycota incertae sedis</taxon>
        <taxon>Chytridiomycetes</taxon>
        <taxon>Spizellomycetales</taxon>
        <taxon>Powellomycetaceae</taxon>
        <taxon>Powellomyces</taxon>
    </lineage>
</organism>
<sequence length="423" mass="46420">MLMATENAGDINVPPSILDMGLIMRLHQFAYNPSVHKPNPYVDVSKLNLDPYMADMFGQDVLSQAQQEIAEAASSASSIDTTGALDESPERLSAAAWLPVTPMNNGPVPLFHVNYPSDDQLAHAKQTAAALKICTGPTPPPTCASSPHRELFAAKESTARPIPLRFMSVFAQDSSSTTDDDTLSSQESFSQETEDDTYEDLPCPSSDFSQDQMSSPMVFHPPFHGFPAPEDAMNFGTFSYGGDYTPAPVRYVRLSSEKSDISPPLHETKRKRYELDDKENDEPAYPKMSRIQKVSSCSRCKLFAHKRKSGSRPSTKRSQSTTGIYNDVGGHGKDAEWRQSSFTDYTSSSFSDFSRSSPIPFERVTSPSLSSLYDSDSDVASSMHNPSNVYLTPVTGTKPVATTSPPRHFVSPLNIFAPEKSLR</sequence>
<evidence type="ECO:0000313" key="3">
    <source>
        <dbReference type="Proteomes" id="UP000318582"/>
    </source>
</evidence>
<dbReference type="AlphaFoldDB" id="A0A507EDM2"/>
<feature type="compositionally biased region" description="Polar residues" evidence="1">
    <location>
        <begin position="311"/>
        <end position="324"/>
    </location>
</feature>
<feature type="region of interest" description="Disordered" evidence="1">
    <location>
        <begin position="306"/>
        <end position="334"/>
    </location>
</feature>
<evidence type="ECO:0000313" key="2">
    <source>
        <dbReference type="EMBL" id="TPX61308.1"/>
    </source>
</evidence>
<feature type="region of interest" description="Disordered" evidence="1">
    <location>
        <begin position="257"/>
        <end position="284"/>
    </location>
</feature>
<protein>
    <submittedName>
        <fullName evidence="2">Uncharacterized protein</fullName>
    </submittedName>
</protein>
<evidence type="ECO:0000256" key="1">
    <source>
        <dbReference type="SAM" id="MobiDB-lite"/>
    </source>
</evidence>
<dbReference type="EMBL" id="QEAQ01000008">
    <property type="protein sequence ID" value="TPX61308.1"/>
    <property type="molecule type" value="Genomic_DNA"/>
</dbReference>